<keyword evidence="3" id="KW-1185">Reference proteome</keyword>
<feature type="transmembrane region" description="Helical" evidence="1">
    <location>
        <begin position="54"/>
        <end position="78"/>
    </location>
</feature>
<dbReference type="EMBL" id="LJJC01000015">
    <property type="protein sequence ID" value="KQL50487.1"/>
    <property type="molecule type" value="Genomic_DNA"/>
</dbReference>
<comment type="caution">
    <text evidence="2">The sequence shown here is derived from an EMBL/GenBank/DDBJ whole genome shotgun (WGS) entry which is preliminary data.</text>
</comment>
<keyword evidence="1" id="KW-0812">Transmembrane</keyword>
<name>A0A0Q3WR77_9BACI</name>
<feature type="transmembrane region" description="Helical" evidence="1">
    <location>
        <begin position="6"/>
        <end position="26"/>
    </location>
</feature>
<dbReference type="PATRIC" id="fig|157838.3.peg.5000"/>
<proteinExistence type="predicted"/>
<evidence type="ECO:0000313" key="2">
    <source>
        <dbReference type="EMBL" id="KQL50487.1"/>
    </source>
</evidence>
<accession>A0A0Q3WR77</accession>
<keyword evidence="1" id="KW-0472">Membrane</keyword>
<evidence type="ECO:0000313" key="3">
    <source>
        <dbReference type="Proteomes" id="UP000051888"/>
    </source>
</evidence>
<reference evidence="2 3" key="1">
    <citation type="submission" date="2015-09" db="EMBL/GenBank/DDBJ databases">
        <title>Genome sequencing project for genomic taxonomy and phylogenomics of Bacillus-like bacteria.</title>
        <authorList>
            <person name="Liu B."/>
            <person name="Wang J."/>
            <person name="Zhu Y."/>
            <person name="Liu G."/>
            <person name="Chen Q."/>
            <person name="Chen Z."/>
            <person name="Lan J."/>
            <person name="Che J."/>
            <person name="Ge C."/>
            <person name="Shi H."/>
            <person name="Pan Z."/>
            <person name="Liu X."/>
        </authorList>
    </citation>
    <scope>NUCLEOTIDE SEQUENCE [LARGE SCALE GENOMIC DNA]</scope>
    <source>
        <strain evidence="2 3">LMG 18435</strain>
    </source>
</reference>
<gene>
    <name evidence="2" type="ORF">AN964_22790</name>
</gene>
<sequence>MVVNFFKSQAFGGIILILFGFVFFWGMRGITKDVFLNTDKFEGFKKFTPLPPIINFYLIQTILGLGAMISICGGIFIIRPLFNI</sequence>
<dbReference type="AlphaFoldDB" id="A0A0Q3WR77"/>
<organism evidence="2 3">
    <name type="scientific">Heyndrickxia shackletonii</name>
    <dbReference type="NCBI Taxonomy" id="157838"/>
    <lineage>
        <taxon>Bacteria</taxon>
        <taxon>Bacillati</taxon>
        <taxon>Bacillota</taxon>
        <taxon>Bacilli</taxon>
        <taxon>Bacillales</taxon>
        <taxon>Bacillaceae</taxon>
        <taxon>Heyndrickxia</taxon>
    </lineage>
</organism>
<protein>
    <submittedName>
        <fullName evidence="2">Uncharacterized protein</fullName>
    </submittedName>
</protein>
<evidence type="ECO:0000256" key="1">
    <source>
        <dbReference type="SAM" id="Phobius"/>
    </source>
</evidence>
<keyword evidence="1" id="KW-1133">Transmembrane helix</keyword>
<dbReference type="RefSeq" id="WP_055742098.1">
    <property type="nucleotide sequence ID" value="NZ_JAAIWL010000036.1"/>
</dbReference>
<dbReference type="Proteomes" id="UP000051888">
    <property type="component" value="Unassembled WGS sequence"/>
</dbReference>